<dbReference type="SFLD" id="SFLDF00027">
    <property type="entry name" value="p-type_atpase"/>
    <property type="match status" value="1"/>
</dbReference>
<evidence type="ECO:0000256" key="2">
    <source>
        <dbReference type="ARBA" id="ARBA00008109"/>
    </source>
</evidence>
<comment type="catalytic activity">
    <reaction evidence="12">
        <text>a 1,2-diacyl-sn-glycero-3-phosphoethanolamine(out) + ATP + H2O = a 1,2-diacyl-sn-glycero-3-phosphoethanolamine(in) + ADP + phosphate + H(+)</text>
        <dbReference type="Rhea" id="RHEA:66132"/>
        <dbReference type="ChEBI" id="CHEBI:15377"/>
        <dbReference type="ChEBI" id="CHEBI:15378"/>
        <dbReference type="ChEBI" id="CHEBI:30616"/>
        <dbReference type="ChEBI" id="CHEBI:43474"/>
        <dbReference type="ChEBI" id="CHEBI:64612"/>
        <dbReference type="ChEBI" id="CHEBI:456216"/>
    </reaction>
    <physiologicalReaction direction="left-to-right" evidence="12">
        <dbReference type="Rhea" id="RHEA:66133"/>
    </physiologicalReaction>
</comment>
<evidence type="ECO:0000313" key="21">
    <source>
        <dbReference type="Proteomes" id="UP001212997"/>
    </source>
</evidence>
<dbReference type="Gene3D" id="3.40.50.1000">
    <property type="entry name" value="HAD superfamily/HAD-like"/>
    <property type="match status" value="2"/>
</dbReference>
<keyword evidence="9 16" id="KW-1133">Transmembrane helix</keyword>
<feature type="transmembrane region" description="Helical" evidence="16">
    <location>
        <begin position="1263"/>
        <end position="1285"/>
    </location>
</feature>
<feature type="domain" description="P-type ATPase C-terminal" evidence="19">
    <location>
        <begin position="1228"/>
        <end position="1479"/>
    </location>
</feature>
<feature type="binding site" evidence="15">
    <location>
        <position position="1202"/>
    </location>
    <ligand>
        <name>Mg(2+)</name>
        <dbReference type="ChEBI" id="CHEBI:18420"/>
    </ligand>
</feature>
<dbReference type="NCBIfam" id="TIGR01652">
    <property type="entry name" value="ATPase-Plipid"/>
    <property type="match status" value="1"/>
</dbReference>
<feature type="binding site" evidence="15">
    <location>
        <position position="667"/>
    </location>
    <ligand>
        <name>Mg(2+)</name>
        <dbReference type="ChEBI" id="CHEBI:18420"/>
    </ligand>
</feature>
<feature type="domain" description="P-type ATPase N-terminal" evidence="18">
    <location>
        <begin position="53"/>
        <end position="87"/>
    </location>
</feature>
<dbReference type="SUPFAM" id="SSF81665">
    <property type="entry name" value="Calcium ATPase, transmembrane domain M"/>
    <property type="match status" value="1"/>
</dbReference>
<keyword evidence="5 14" id="KW-0547">Nucleotide-binding</keyword>
<feature type="transmembrane region" description="Helical" evidence="16">
    <location>
        <begin position="600"/>
        <end position="619"/>
    </location>
</feature>
<feature type="transmembrane region" description="Helical" evidence="16">
    <location>
        <begin position="1291"/>
        <end position="1312"/>
    </location>
</feature>
<dbReference type="SUPFAM" id="SSF81653">
    <property type="entry name" value="Calcium ATPase, transduction domain A"/>
    <property type="match status" value="1"/>
</dbReference>
<feature type="binding site" evidence="14">
    <location>
        <position position="666"/>
    </location>
    <ligand>
        <name>ATP</name>
        <dbReference type="ChEBI" id="CHEBI:30616"/>
    </ligand>
</feature>
<feature type="region of interest" description="Disordered" evidence="17">
    <location>
        <begin position="685"/>
        <end position="778"/>
    </location>
</feature>
<dbReference type="Pfam" id="PF13246">
    <property type="entry name" value="Cation_ATPase"/>
    <property type="match status" value="1"/>
</dbReference>
<dbReference type="NCBIfam" id="TIGR01494">
    <property type="entry name" value="ATPase_P-type"/>
    <property type="match status" value="1"/>
</dbReference>
<dbReference type="Gene3D" id="3.40.1110.10">
    <property type="entry name" value="Calcium-transporting ATPase, cytoplasmic domain N"/>
    <property type="match status" value="2"/>
</dbReference>
<feature type="transmembrane region" description="Helical" evidence="16">
    <location>
        <begin position="249"/>
        <end position="268"/>
    </location>
</feature>
<dbReference type="GO" id="GO:0000287">
    <property type="term" value="F:magnesium ion binding"/>
    <property type="evidence" value="ECO:0007669"/>
    <property type="project" value="UniProtKB-UniRule"/>
</dbReference>
<feature type="compositionally biased region" description="Low complexity" evidence="17">
    <location>
        <begin position="717"/>
        <end position="726"/>
    </location>
</feature>
<feature type="region of interest" description="Disordered" evidence="17">
    <location>
        <begin position="319"/>
        <end position="357"/>
    </location>
</feature>
<accession>A0AAD5UV78</accession>
<gene>
    <name evidence="20" type="ORF">NLI96_g9574</name>
</gene>
<evidence type="ECO:0000259" key="19">
    <source>
        <dbReference type="Pfam" id="PF16212"/>
    </source>
</evidence>
<evidence type="ECO:0000256" key="12">
    <source>
        <dbReference type="ARBA" id="ARBA00049128"/>
    </source>
</evidence>
<dbReference type="InterPro" id="IPR036412">
    <property type="entry name" value="HAD-like_sf"/>
</dbReference>
<evidence type="ECO:0000313" key="20">
    <source>
        <dbReference type="EMBL" id="KAJ3478709.1"/>
    </source>
</evidence>
<evidence type="ECO:0000256" key="4">
    <source>
        <dbReference type="ARBA" id="ARBA00022723"/>
    </source>
</evidence>
<dbReference type="GO" id="GO:0045332">
    <property type="term" value="P:phospholipid translocation"/>
    <property type="evidence" value="ECO:0007669"/>
    <property type="project" value="TreeGrafter"/>
</dbReference>
<comment type="similarity">
    <text evidence="2 16">Belongs to the cation transport ATPase (P-type) (TC 3.A.3) family. Type IV subfamily.</text>
</comment>
<dbReference type="SFLD" id="SFLDG00002">
    <property type="entry name" value="C1.7:_P-type_atpase_like"/>
    <property type="match status" value="1"/>
</dbReference>
<feature type="binding site" evidence="14">
    <location>
        <position position="1034"/>
    </location>
    <ligand>
        <name>ATP</name>
        <dbReference type="ChEBI" id="CHEBI:30616"/>
    </ligand>
</feature>
<keyword evidence="8 16" id="KW-1278">Translocase</keyword>
<evidence type="ECO:0000256" key="16">
    <source>
        <dbReference type="RuleBase" id="RU362033"/>
    </source>
</evidence>
<keyword evidence="10 16" id="KW-0472">Membrane</keyword>
<dbReference type="GO" id="GO:0016887">
    <property type="term" value="F:ATP hydrolysis activity"/>
    <property type="evidence" value="ECO:0007669"/>
    <property type="project" value="InterPro"/>
</dbReference>
<feature type="binding site" evidence="14">
    <location>
        <position position="665"/>
    </location>
    <ligand>
        <name>ATP</name>
        <dbReference type="ChEBI" id="CHEBI:30616"/>
    </ligand>
</feature>
<dbReference type="FunFam" id="3.40.50.1000:FF:000001">
    <property type="entry name" value="Phospholipid-transporting ATPase IC"/>
    <property type="match status" value="1"/>
</dbReference>
<dbReference type="GO" id="GO:0005524">
    <property type="term" value="F:ATP binding"/>
    <property type="evidence" value="ECO:0007669"/>
    <property type="project" value="UniProtKB-UniRule"/>
</dbReference>
<dbReference type="InterPro" id="IPR032631">
    <property type="entry name" value="P-type_ATPase_N"/>
</dbReference>
<feature type="binding site" evidence="14">
    <location>
        <position position="1035"/>
    </location>
    <ligand>
        <name>ATP</name>
        <dbReference type="ChEBI" id="CHEBI:30616"/>
    </ligand>
</feature>
<evidence type="ECO:0000256" key="1">
    <source>
        <dbReference type="ARBA" id="ARBA00004141"/>
    </source>
</evidence>
<dbReference type="InterPro" id="IPR018303">
    <property type="entry name" value="ATPase_P-typ_P_site"/>
</dbReference>
<protein>
    <recommendedName>
        <fullName evidence="16">Phospholipid-transporting ATPase</fullName>
        <ecNumber evidence="16">7.6.2.1</ecNumber>
    </recommendedName>
</protein>
<feature type="binding site" evidence="15">
    <location>
        <position position="1206"/>
    </location>
    <ligand>
        <name>Mg(2+)</name>
        <dbReference type="ChEBI" id="CHEBI:18420"/>
    </ligand>
</feature>
<dbReference type="SFLD" id="SFLDS00003">
    <property type="entry name" value="Haloacid_Dehalogenase"/>
    <property type="match status" value="1"/>
</dbReference>
<feature type="transmembrane region" description="Helical" evidence="16">
    <location>
        <begin position="1408"/>
        <end position="1429"/>
    </location>
</feature>
<evidence type="ECO:0000256" key="8">
    <source>
        <dbReference type="ARBA" id="ARBA00022967"/>
    </source>
</evidence>
<evidence type="ECO:0000256" key="15">
    <source>
        <dbReference type="PIRSR" id="PIRSR606539-3"/>
    </source>
</evidence>
<evidence type="ECO:0000256" key="13">
    <source>
        <dbReference type="PIRSR" id="PIRSR606539-1"/>
    </source>
</evidence>
<name>A0AAD5UV78_9APHY</name>
<feature type="active site" description="4-aspartylphosphate intermediate" evidence="13">
    <location>
        <position position="665"/>
    </location>
</feature>
<evidence type="ECO:0000256" key="5">
    <source>
        <dbReference type="ARBA" id="ARBA00022741"/>
    </source>
</evidence>
<evidence type="ECO:0000256" key="10">
    <source>
        <dbReference type="ARBA" id="ARBA00023136"/>
    </source>
</evidence>
<feature type="binding site" evidence="14">
    <location>
        <position position="1205"/>
    </location>
    <ligand>
        <name>ATP</name>
        <dbReference type="ChEBI" id="CHEBI:30616"/>
    </ligand>
</feature>
<dbReference type="SUPFAM" id="SSF81660">
    <property type="entry name" value="Metal cation-transporting ATPase, ATP-binding domain N"/>
    <property type="match status" value="1"/>
</dbReference>
<feature type="binding site" evidence="14">
    <location>
        <position position="1182"/>
    </location>
    <ligand>
        <name>ATP</name>
        <dbReference type="ChEBI" id="CHEBI:30616"/>
    </ligand>
</feature>
<comment type="cofactor">
    <cofactor evidence="15">
        <name>Mg(2+)</name>
        <dbReference type="ChEBI" id="CHEBI:18420"/>
    </cofactor>
</comment>
<sequence>MSSPPNKSWYDRLAAFNVESLFARKRLPGPPRSVFINKELPEDYYDHKHRIHKVHVYDSNQVITSKYTIITFLPRNLLEQFRRIANMLQVQPALHHCDHSVAFRGMSPSYVQQPVLSLQLGLICLSPSPSQKVAKIQGACEAVFLGLNNLSLHPLTNPLVWESLAFPSQIYPSPPFYLVNTPILVIRSRYRHSTPFSSISVPYAVSALTSSSPGRAHYRPSISPFYCLHFFLFIAILQFFSIFSTVSPGLVILPLLVVLAITALKDGYEDIKRHQSDRAVNYSQTRVLAGGDFQNHNAMRGKSKTFVRGFVPKFIKRSTKKKRKNPGHANIDMLQRAAPPEGIPTAEYPPTSPEQEVFDGVEYDDGEVVEGTEPHHIHLFHHSSGNPRPHWKVTTWEDVRVGDVVKVLNNDPIPADILICATSEEENVAFVETKNLDGETNLKSRSACPVLTHLRTARDCGNPMNSFHVDCDRPDTNLYKLNATVVTDGGATKTGVDISSVMLRGTVLRNTEWVIGVVLFTGQDAKIVMNSGNTPSKRSKVERQMNPQVFINLLILAIMSIVLGIVDSSLEKHYYPLNAPWLYGDNQSDDNPSFNGFTTAFFSLITFQNIVPISLYISIEGVRTVQALFIYFDREIYYEKTDQATLSRSWNLSDDLGQIEYIFSDKTGTLTQNQMVFQQCSVGGKAYKGDEEEEEEEEIATKYEGSSSSVEVDIRPSKSSSRSGSPRGSGSGSGSRPNTGDDDIILIHDTKSSPTSKSNSMDKLATPDASNPKTKGPVKLSEGVLKHFRDSGLKADIAAEKARELDLERNPFASRMNGFWTTLALCHTVLASVDPERGAIEYKAQSPDEAALVQAAADVGFVFRGREREILTLSTPFSEDEWERWELLNVLEFTSARKRMSVVLKRVGGDEKTVYVFSKGADNVIFERLVPGDDEFKNLTEDHLGEFAGDGLRTLTLAYRTIPLAEYEDWNRRYSEANAALENREELVDAVSSELEQGLHLLGATAIEDKLQDGVPETIADLKEAGIKVWVATGDKLETAIDSDAVVRTLAIGHSTNLIGREDNIIIIRGGTAEGDKPVYSQMLGAVDEFFPESGILDDDAVQKNVKSEANPGGMYALQRINTGVTDIVGHNNGERDGGFVLVIDGAALNSALSDEQHKHLLLRLAMQCEGVICCRVSPLQKALVVKLVKDGLHAMTLAIGDGANDVSMIQAADVGVGISGEEGLQAVNSSDYAIAQFRFLKRLLLVHGHWSYYRNGNMIVNFFYKNLICIGVLWWFMIYCAWSSAYVFEYTYLLFWNSFWTIAPVIAMGIFDRNMDDHVLMSLPELYKHPRQGEYFGLRLFLTYMIDGAVQSAIIFFLLLYTYVTISSRTDGYAVYQFEFSTTMAIATVMIATLFNGLNTIAWTGWVFFALGIEIVLIWVYTAVYSAIKPGWFVTPVYGNDHYLFTSAYFWLGILLVIPLALLPRYVVKAYKFLFMPSDLDRVRTSKRAPWIRLFDGREWGGVAETAESPFGTSSGEEGEETNAVVVVTAFLVVALDAKKETAAGDCE</sequence>
<dbReference type="PANTHER" id="PTHR24092">
    <property type="entry name" value="PROBABLE PHOSPHOLIPID-TRANSPORTING ATPASE"/>
    <property type="match status" value="1"/>
</dbReference>
<comment type="subcellular location">
    <subcellularLocation>
        <location evidence="1 16">Membrane</location>
        <topology evidence="1 16">Multi-pass membrane protein</topology>
    </subcellularLocation>
</comment>
<comment type="catalytic activity">
    <reaction evidence="11 16">
        <text>ATP + H2O + phospholipidSide 1 = ADP + phosphate + phospholipidSide 2.</text>
        <dbReference type="EC" id="7.6.2.1"/>
    </reaction>
</comment>
<dbReference type="EC" id="7.6.2.1" evidence="16"/>
<dbReference type="PANTHER" id="PTHR24092:SF153">
    <property type="entry name" value="PHOSPHOLIPID-TRANSPORTING ATPASE"/>
    <property type="match status" value="1"/>
</dbReference>
<evidence type="ECO:0000256" key="9">
    <source>
        <dbReference type="ARBA" id="ARBA00022989"/>
    </source>
</evidence>
<organism evidence="20 21">
    <name type="scientific">Meripilus lineatus</name>
    <dbReference type="NCBI Taxonomy" id="2056292"/>
    <lineage>
        <taxon>Eukaryota</taxon>
        <taxon>Fungi</taxon>
        <taxon>Dikarya</taxon>
        <taxon>Basidiomycota</taxon>
        <taxon>Agaricomycotina</taxon>
        <taxon>Agaricomycetes</taxon>
        <taxon>Polyporales</taxon>
        <taxon>Meripilaceae</taxon>
        <taxon>Meripilus</taxon>
    </lineage>
</organism>
<keyword evidence="4 15" id="KW-0479">Metal-binding</keyword>
<dbReference type="GO" id="GO:0140326">
    <property type="term" value="F:ATPase-coupled intramembrane lipid transporter activity"/>
    <property type="evidence" value="ECO:0007669"/>
    <property type="project" value="UniProtKB-EC"/>
</dbReference>
<evidence type="ECO:0000256" key="6">
    <source>
        <dbReference type="ARBA" id="ARBA00022840"/>
    </source>
</evidence>
<dbReference type="InterPro" id="IPR023298">
    <property type="entry name" value="ATPase_P-typ_TM_dom_sf"/>
</dbReference>
<dbReference type="InterPro" id="IPR032630">
    <property type="entry name" value="P_typ_ATPase_c"/>
</dbReference>
<dbReference type="InterPro" id="IPR008250">
    <property type="entry name" value="ATPase_P-typ_transduc_dom_A_sf"/>
</dbReference>
<dbReference type="InterPro" id="IPR044492">
    <property type="entry name" value="P_typ_ATPase_HD_dom"/>
</dbReference>
<feature type="transmembrane region" description="Helical" evidence="16">
    <location>
        <begin position="1342"/>
        <end position="1364"/>
    </location>
</feature>
<evidence type="ECO:0000256" key="11">
    <source>
        <dbReference type="ARBA" id="ARBA00034036"/>
    </source>
</evidence>
<dbReference type="Proteomes" id="UP001212997">
    <property type="component" value="Unassembled WGS sequence"/>
</dbReference>
<dbReference type="PROSITE" id="PS00154">
    <property type="entry name" value="ATPASE_E1_E2"/>
    <property type="match status" value="1"/>
</dbReference>
<dbReference type="EMBL" id="JANAWD010000490">
    <property type="protein sequence ID" value="KAJ3478709.1"/>
    <property type="molecule type" value="Genomic_DNA"/>
</dbReference>
<dbReference type="GO" id="GO:0005886">
    <property type="term" value="C:plasma membrane"/>
    <property type="evidence" value="ECO:0007669"/>
    <property type="project" value="TreeGrafter"/>
</dbReference>
<feature type="binding site" evidence="14">
    <location>
        <position position="893"/>
    </location>
    <ligand>
        <name>ATP</name>
        <dbReference type="ChEBI" id="CHEBI:30616"/>
    </ligand>
</feature>
<feature type="binding site" evidence="14">
    <location>
        <position position="849"/>
    </location>
    <ligand>
        <name>ATP</name>
        <dbReference type="ChEBI" id="CHEBI:30616"/>
    </ligand>
</feature>
<feature type="binding site" evidence="14">
    <location>
        <position position="919"/>
    </location>
    <ligand>
        <name>ATP</name>
        <dbReference type="ChEBI" id="CHEBI:30616"/>
    </ligand>
</feature>
<proteinExistence type="inferred from homology"/>
<evidence type="ECO:0000259" key="18">
    <source>
        <dbReference type="Pfam" id="PF16209"/>
    </source>
</evidence>
<reference evidence="20" key="1">
    <citation type="submission" date="2022-07" db="EMBL/GenBank/DDBJ databases">
        <title>Genome Sequence of Physisporinus lineatus.</title>
        <authorList>
            <person name="Buettner E."/>
        </authorList>
    </citation>
    <scope>NUCLEOTIDE SEQUENCE</scope>
    <source>
        <strain evidence="20">VT162</strain>
    </source>
</reference>
<dbReference type="InterPro" id="IPR023214">
    <property type="entry name" value="HAD_sf"/>
</dbReference>
<feature type="binding site" evidence="15">
    <location>
        <position position="665"/>
    </location>
    <ligand>
        <name>Mg(2+)</name>
        <dbReference type="ChEBI" id="CHEBI:18420"/>
    </ligand>
</feature>
<dbReference type="PRINTS" id="PR00119">
    <property type="entry name" value="CATATPASE"/>
</dbReference>
<feature type="binding site" evidence="14">
    <location>
        <position position="667"/>
    </location>
    <ligand>
        <name>ATP</name>
        <dbReference type="ChEBI" id="CHEBI:30616"/>
    </ligand>
</feature>
<feature type="binding site" evidence="14">
    <location>
        <position position="953"/>
    </location>
    <ligand>
        <name>ATP</name>
        <dbReference type="ChEBI" id="CHEBI:30616"/>
    </ligand>
</feature>
<dbReference type="InterPro" id="IPR001757">
    <property type="entry name" value="P_typ_ATPase"/>
</dbReference>
<feature type="binding site" evidence="14">
    <location>
        <position position="1206"/>
    </location>
    <ligand>
        <name>ATP</name>
        <dbReference type="ChEBI" id="CHEBI:30616"/>
    </ligand>
</feature>
<dbReference type="InterPro" id="IPR006539">
    <property type="entry name" value="P-type_ATPase_IV"/>
</dbReference>
<feature type="transmembrane region" description="Helical" evidence="16">
    <location>
        <begin position="1449"/>
        <end position="1469"/>
    </location>
</feature>
<dbReference type="Pfam" id="PF16212">
    <property type="entry name" value="PhoLip_ATPase_C"/>
    <property type="match status" value="1"/>
</dbReference>
<evidence type="ECO:0000256" key="7">
    <source>
        <dbReference type="ARBA" id="ARBA00022842"/>
    </source>
</evidence>
<feature type="transmembrane region" description="Helical" evidence="16">
    <location>
        <begin position="549"/>
        <end position="566"/>
    </location>
</feature>
<feature type="compositionally biased region" description="Polar residues" evidence="17">
    <location>
        <begin position="752"/>
        <end position="761"/>
    </location>
</feature>
<keyword evidence="7 15" id="KW-0460">Magnesium</keyword>
<keyword evidence="3 16" id="KW-0812">Transmembrane</keyword>
<dbReference type="Gene3D" id="2.70.150.10">
    <property type="entry name" value="Calcium-transporting ATPase, cytoplasmic transduction domain A"/>
    <property type="match status" value="1"/>
</dbReference>
<dbReference type="Pfam" id="PF16209">
    <property type="entry name" value="PhoLip_ATPase_N"/>
    <property type="match status" value="1"/>
</dbReference>
<feature type="binding site" evidence="14">
    <location>
        <position position="1176"/>
    </location>
    <ligand>
        <name>ATP</name>
        <dbReference type="ChEBI" id="CHEBI:30616"/>
    </ligand>
</feature>
<feature type="transmembrane region" description="Helical" evidence="16">
    <location>
        <begin position="1376"/>
        <end position="1396"/>
    </location>
</feature>
<keyword evidence="21" id="KW-1185">Reference proteome</keyword>
<evidence type="ECO:0000256" key="17">
    <source>
        <dbReference type="SAM" id="MobiDB-lite"/>
    </source>
</evidence>
<dbReference type="InterPro" id="IPR023299">
    <property type="entry name" value="ATPase_P-typ_cyto_dom_N"/>
</dbReference>
<evidence type="ECO:0000256" key="14">
    <source>
        <dbReference type="PIRSR" id="PIRSR606539-2"/>
    </source>
</evidence>
<keyword evidence="6 14" id="KW-0067">ATP-binding</keyword>
<feature type="binding site" evidence="14">
    <location>
        <position position="1033"/>
    </location>
    <ligand>
        <name>ATP</name>
        <dbReference type="ChEBI" id="CHEBI:30616"/>
    </ligand>
</feature>
<dbReference type="SUPFAM" id="SSF56784">
    <property type="entry name" value="HAD-like"/>
    <property type="match status" value="1"/>
</dbReference>
<evidence type="ECO:0000256" key="3">
    <source>
        <dbReference type="ARBA" id="ARBA00022692"/>
    </source>
</evidence>
<comment type="caution">
    <text evidence="20">The sequence shown here is derived from an EMBL/GenBank/DDBJ whole genome shotgun (WGS) entry which is preliminary data.</text>
</comment>